<proteinExistence type="predicted"/>
<comment type="caution">
    <text evidence="2">The sequence shown here is derived from an EMBL/GenBank/DDBJ whole genome shotgun (WGS) entry which is preliminary data.</text>
</comment>
<sequence length="320" mass="34621">MVPVLLAPDCRAPGECDVHSERDAQGVSGPLIGVTGAPGNVGTPLVGELLRRGARVRVLARHPEKVRQAFADAPPSQIEFGTLEFGKRRTYLNAFDGLEKLFVLRPPAVSQVSKDMFPALDVALGAGVRHFVLLSLQGADRLPFTPHAQLEKHLEGNGAAHTFLRPSFFMQNLTTTHLPELKKGIIAVPAGNGRTSFVDANDVGEAAAVVLTEGGHENRAYELTGPDALTYREVAEIFTRVTGHLYRSTDPSPLAFYRQMRARGVDRSQILVMEAIYATARLGLAKHVSDDLPALLGRPAHSIEDFARTLPALLQGDHHA</sequence>
<protein>
    <submittedName>
        <fullName evidence="2">SDR family oxidoreductase</fullName>
    </submittedName>
</protein>
<evidence type="ECO:0000259" key="1">
    <source>
        <dbReference type="Pfam" id="PF05368"/>
    </source>
</evidence>
<dbReference type="Gene3D" id="3.90.25.10">
    <property type="entry name" value="UDP-galactose 4-epimerase, domain 1"/>
    <property type="match status" value="1"/>
</dbReference>
<dbReference type="PANTHER" id="PTHR43162">
    <property type="match status" value="1"/>
</dbReference>
<evidence type="ECO:0000313" key="2">
    <source>
        <dbReference type="EMBL" id="TNM71741.1"/>
    </source>
</evidence>
<organism evidence="2 3">
    <name type="scientific">Deinococcus radiopugnans ATCC 19172</name>
    <dbReference type="NCBI Taxonomy" id="585398"/>
    <lineage>
        <taxon>Bacteria</taxon>
        <taxon>Thermotogati</taxon>
        <taxon>Deinococcota</taxon>
        <taxon>Deinococci</taxon>
        <taxon>Deinococcales</taxon>
        <taxon>Deinococcaceae</taxon>
        <taxon>Deinococcus</taxon>
    </lineage>
</organism>
<dbReference type="PANTHER" id="PTHR43162:SF1">
    <property type="entry name" value="PRESTALK A DIFFERENTIATION PROTEIN A"/>
    <property type="match status" value="1"/>
</dbReference>
<reference evidence="2 3" key="1">
    <citation type="submission" date="2019-06" db="EMBL/GenBank/DDBJ databases">
        <title>Genome sequence of Deinococcus radiopugnans ATCC 19172.</title>
        <authorList>
            <person name="Maclea K.S."/>
            <person name="Maynard C.R."/>
        </authorList>
    </citation>
    <scope>NUCLEOTIDE SEQUENCE [LARGE SCALE GENOMIC DNA]</scope>
    <source>
        <strain evidence="2 3">ATCC 19172</strain>
    </source>
</reference>
<gene>
    <name evidence="2" type="ORF">FHR04_07295</name>
</gene>
<dbReference type="SUPFAM" id="SSF51735">
    <property type="entry name" value="NAD(P)-binding Rossmann-fold domains"/>
    <property type="match status" value="1"/>
</dbReference>
<feature type="domain" description="NmrA-like" evidence="1">
    <location>
        <begin position="32"/>
        <end position="250"/>
    </location>
</feature>
<dbReference type="Pfam" id="PF05368">
    <property type="entry name" value="NmrA"/>
    <property type="match status" value="1"/>
</dbReference>
<dbReference type="Gene3D" id="3.40.50.720">
    <property type="entry name" value="NAD(P)-binding Rossmann-like Domain"/>
    <property type="match status" value="1"/>
</dbReference>
<dbReference type="AlphaFoldDB" id="A0A5C4Y864"/>
<evidence type="ECO:0000313" key="3">
    <source>
        <dbReference type="Proteomes" id="UP000313988"/>
    </source>
</evidence>
<dbReference type="CDD" id="cd05269">
    <property type="entry name" value="TMR_SDR_a"/>
    <property type="match status" value="1"/>
</dbReference>
<dbReference type="Proteomes" id="UP000313988">
    <property type="component" value="Unassembled WGS sequence"/>
</dbReference>
<dbReference type="InterPro" id="IPR008030">
    <property type="entry name" value="NmrA-like"/>
</dbReference>
<dbReference type="InterPro" id="IPR051604">
    <property type="entry name" value="Ergot_Alk_Oxidoreductase"/>
</dbReference>
<name>A0A5C4Y864_9DEIO</name>
<dbReference type="InterPro" id="IPR036291">
    <property type="entry name" value="NAD(P)-bd_dom_sf"/>
</dbReference>
<dbReference type="OrthoDB" id="339107at2"/>
<dbReference type="EMBL" id="VDMO01000006">
    <property type="protein sequence ID" value="TNM71741.1"/>
    <property type="molecule type" value="Genomic_DNA"/>
</dbReference>
<accession>A0A5C4Y864</accession>